<feature type="repeat" description="WD" evidence="8">
    <location>
        <begin position="9"/>
        <end position="41"/>
    </location>
</feature>
<comment type="subcellular location">
    <subcellularLocation>
        <location evidence="1">Cytoplasm</location>
    </subcellularLocation>
</comment>
<dbReference type="PANTHER" id="PTHR22842">
    <property type="entry name" value="WD40 REPEAT PROTEIN"/>
    <property type="match status" value="1"/>
</dbReference>
<evidence type="ECO:0000256" key="6">
    <source>
        <dbReference type="ARBA" id="ARBA00040453"/>
    </source>
</evidence>
<comment type="caution">
    <text evidence="9">The sequence shown here is derived from an EMBL/GenBank/DDBJ whole genome shotgun (WGS) entry which is preliminary data.</text>
</comment>
<dbReference type="GO" id="GO:0005737">
    <property type="term" value="C:cytoplasm"/>
    <property type="evidence" value="ECO:0007669"/>
    <property type="project" value="UniProtKB-SubCell"/>
</dbReference>
<dbReference type="InterPro" id="IPR051980">
    <property type="entry name" value="WD_repeat_MORG1"/>
</dbReference>
<keyword evidence="2" id="KW-0963">Cytoplasm</keyword>
<dbReference type="InterPro" id="IPR015943">
    <property type="entry name" value="WD40/YVTN_repeat-like_dom_sf"/>
</dbReference>
<dbReference type="InterPro" id="IPR019775">
    <property type="entry name" value="WD40_repeat_CS"/>
</dbReference>
<dbReference type="PROSITE" id="PS00678">
    <property type="entry name" value="WD_REPEATS_1"/>
    <property type="match status" value="1"/>
</dbReference>
<dbReference type="PANTHER" id="PTHR22842:SF3">
    <property type="entry name" value="WD REPEAT DOMAIN-CONTAINING PROTEIN 83"/>
    <property type="match status" value="1"/>
</dbReference>
<dbReference type="Proteomes" id="UP001075354">
    <property type="component" value="Chromosome 9"/>
</dbReference>
<evidence type="ECO:0000256" key="2">
    <source>
        <dbReference type="ARBA" id="ARBA00022490"/>
    </source>
</evidence>
<dbReference type="PRINTS" id="PR00320">
    <property type="entry name" value="GPROTEINBRPT"/>
</dbReference>
<dbReference type="GO" id="GO:0071013">
    <property type="term" value="C:catalytic step 2 spliceosome"/>
    <property type="evidence" value="ECO:0007669"/>
    <property type="project" value="TreeGrafter"/>
</dbReference>
<dbReference type="InterPro" id="IPR036322">
    <property type="entry name" value="WD40_repeat_dom_sf"/>
</dbReference>
<evidence type="ECO:0000256" key="8">
    <source>
        <dbReference type="PROSITE-ProRule" id="PRU00221"/>
    </source>
</evidence>
<dbReference type="PROSITE" id="PS50082">
    <property type="entry name" value="WD_REPEATS_2"/>
    <property type="match status" value="3"/>
</dbReference>
<feature type="repeat" description="WD" evidence="8">
    <location>
        <begin position="51"/>
        <end position="92"/>
    </location>
</feature>
<protein>
    <recommendedName>
        <fullName evidence="6">WD repeat domain-containing protein 83</fullName>
    </recommendedName>
    <alternativeName>
        <fullName evidence="7">Mitogen-activated protein kinase organizer 1</fullName>
    </alternativeName>
</protein>
<dbReference type="EMBL" id="JAPTSV010000009">
    <property type="protein sequence ID" value="KAJ1523931.1"/>
    <property type="molecule type" value="Genomic_DNA"/>
</dbReference>
<dbReference type="SMART" id="SM00320">
    <property type="entry name" value="WD40"/>
    <property type="match status" value="7"/>
</dbReference>
<comment type="similarity">
    <text evidence="5">Belongs to the WD repeat MORG1 family.</text>
</comment>
<dbReference type="Pfam" id="PF00400">
    <property type="entry name" value="WD40"/>
    <property type="match status" value="6"/>
</dbReference>
<gene>
    <name evidence="9" type="ORF">ONE63_010480</name>
</gene>
<dbReference type="InterPro" id="IPR020472">
    <property type="entry name" value="WD40_PAC1"/>
</dbReference>
<dbReference type="Gene3D" id="2.130.10.10">
    <property type="entry name" value="YVTN repeat-like/Quinoprotein amine dehydrogenase"/>
    <property type="match status" value="1"/>
</dbReference>
<keyword evidence="10" id="KW-1185">Reference proteome</keyword>
<feature type="repeat" description="WD" evidence="8">
    <location>
        <begin position="93"/>
        <end position="134"/>
    </location>
</feature>
<keyword evidence="3 8" id="KW-0853">WD repeat</keyword>
<accession>A0AAV7XHD8</accession>
<dbReference type="InterPro" id="IPR001680">
    <property type="entry name" value="WD40_rpt"/>
</dbReference>
<evidence type="ECO:0000256" key="1">
    <source>
        <dbReference type="ARBA" id="ARBA00004496"/>
    </source>
</evidence>
<evidence type="ECO:0000256" key="5">
    <source>
        <dbReference type="ARBA" id="ARBA00038145"/>
    </source>
</evidence>
<keyword evidence="4" id="KW-0677">Repeat</keyword>
<evidence type="ECO:0000256" key="4">
    <source>
        <dbReference type="ARBA" id="ARBA00022737"/>
    </source>
</evidence>
<dbReference type="SUPFAM" id="SSF50978">
    <property type="entry name" value="WD40 repeat-like"/>
    <property type="match status" value="1"/>
</dbReference>
<dbReference type="GO" id="GO:0000398">
    <property type="term" value="P:mRNA splicing, via spliceosome"/>
    <property type="evidence" value="ECO:0007669"/>
    <property type="project" value="TreeGrafter"/>
</dbReference>
<reference evidence="9" key="1">
    <citation type="submission" date="2022-12" db="EMBL/GenBank/DDBJ databases">
        <title>Chromosome-level genome assembly of the bean flower thrips Megalurothrips usitatus.</title>
        <authorList>
            <person name="Ma L."/>
            <person name="Liu Q."/>
            <person name="Li H."/>
            <person name="Cai W."/>
        </authorList>
    </citation>
    <scope>NUCLEOTIDE SEQUENCE</scope>
    <source>
        <strain evidence="9">Cailab_2022a</strain>
    </source>
</reference>
<evidence type="ECO:0000313" key="9">
    <source>
        <dbReference type="EMBL" id="KAJ1523931.1"/>
    </source>
</evidence>
<dbReference type="PROSITE" id="PS50294">
    <property type="entry name" value="WD_REPEATS_REGION"/>
    <property type="match status" value="2"/>
</dbReference>
<sequence length="303" mass="32811">MDVECLKTLNCNQGAVRAVRFNVDGAYCLTCGSDKKLKLWNPYRNLLLKTYAGHGNEVLDACGSCDSSQIVSCGADKSVIIWDVSSGTPLRRLRGHASNVTCVRFNEESSVAISGSLDNCVMCWDVRSRKNEPIQVLKDAKDSISSIQVTDHLILTGSLDCRIRQYDIRTGDLVTDFIGEPVLGASFTGDGQCVVVGCADNHVRLFDKDSGEMLGEYGGHQTGDFRVESGVDNTDAFILSGATDGYIYCWDMVKAEIASRLEHAPGVVVNSIHPHPNKGALVSAAGPTVKLWGKPEFLDSDVE</sequence>
<evidence type="ECO:0000256" key="7">
    <source>
        <dbReference type="ARBA" id="ARBA00042222"/>
    </source>
</evidence>
<dbReference type="CDD" id="cd00200">
    <property type="entry name" value="WD40"/>
    <property type="match status" value="1"/>
</dbReference>
<evidence type="ECO:0000313" key="10">
    <source>
        <dbReference type="Proteomes" id="UP001075354"/>
    </source>
</evidence>
<organism evidence="9 10">
    <name type="scientific">Megalurothrips usitatus</name>
    <name type="common">bean blossom thrips</name>
    <dbReference type="NCBI Taxonomy" id="439358"/>
    <lineage>
        <taxon>Eukaryota</taxon>
        <taxon>Metazoa</taxon>
        <taxon>Ecdysozoa</taxon>
        <taxon>Arthropoda</taxon>
        <taxon>Hexapoda</taxon>
        <taxon>Insecta</taxon>
        <taxon>Pterygota</taxon>
        <taxon>Neoptera</taxon>
        <taxon>Paraneoptera</taxon>
        <taxon>Thysanoptera</taxon>
        <taxon>Terebrantia</taxon>
        <taxon>Thripoidea</taxon>
        <taxon>Thripidae</taxon>
        <taxon>Megalurothrips</taxon>
    </lineage>
</organism>
<name>A0AAV7XHD8_9NEOP</name>
<evidence type="ECO:0000256" key="3">
    <source>
        <dbReference type="ARBA" id="ARBA00022574"/>
    </source>
</evidence>
<proteinExistence type="inferred from homology"/>
<dbReference type="AlphaFoldDB" id="A0AAV7XHD8"/>